<organism evidence="1 2">
    <name type="scientific">Smallanthus sonchifolius</name>
    <dbReference type="NCBI Taxonomy" id="185202"/>
    <lineage>
        <taxon>Eukaryota</taxon>
        <taxon>Viridiplantae</taxon>
        <taxon>Streptophyta</taxon>
        <taxon>Embryophyta</taxon>
        <taxon>Tracheophyta</taxon>
        <taxon>Spermatophyta</taxon>
        <taxon>Magnoliopsida</taxon>
        <taxon>eudicotyledons</taxon>
        <taxon>Gunneridae</taxon>
        <taxon>Pentapetalae</taxon>
        <taxon>asterids</taxon>
        <taxon>campanulids</taxon>
        <taxon>Asterales</taxon>
        <taxon>Asteraceae</taxon>
        <taxon>Asteroideae</taxon>
        <taxon>Heliantheae alliance</taxon>
        <taxon>Millerieae</taxon>
        <taxon>Smallanthus</taxon>
    </lineage>
</organism>
<keyword evidence="2" id="KW-1185">Reference proteome</keyword>
<gene>
    <name evidence="1" type="ORF">L1987_34097</name>
</gene>
<accession>A0ACB9HS73</accession>
<sequence>MHTFILLFVFILLVLEVHSIPSSYSLNIHHDLISSIDQPVTNTGRSDGCDGRVDRWVEVISWEPRAVIYHNFLSKEECEHIIDIAKPHMKKSTIIHYEKGEIEDTIFRTCYITFLDRGQDETVRAIEKRIADFTFLPVEYGEELQVLHYEVGQKYHTHYDFYTDDYNTKNEGQRMATVVMYLSDVDEGGETVFPSAMGNISALPCWNEQSRHGRGGLSVKPKMGDALLFWSIKPDATLDYSTRHGGCPVIKGSKWSATKWIRVKEYKV</sequence>
<name>A0ACB9HS73_9ASTR</name>
<protein>
    <submittedName>
        <fullName evidence="1">Uncharacterized protein</fullName>
    </submittedName>
</protein>
<evidence type="ECO:0000313" key="1">
    <source>
        <dbReference type="EMBL" id="KAI3798818.1"/>
    </source>
</evidence>
<reference evidence="2" key="1">
    <citation type="journal article" date="2022" name="Mol. Ecol. Resour.">
        <title>The genomes of chicory, endive, great burdock and yacon provide insights into Asteraceae palaeo-polyploidization history and plant inulin production.</title>
        <authorList>
            <person name="Fan W."/>
            <person name="Wang S."/>
            <person name="Wang H."/>
            <person name="Wang A."/>
            <person name="Jiang F."/>
            <person name="Liu H."/>
            <person name="Zhao H."/>
            <person name="Xu D."/>
            <person name="Zhang Y."/>
        </authorList>
    </citation>
    <scope>NUCLEOTIDE SEQUENCE [LARGE SCALE GENOMIC DNA]</scope>
    <source>
        <strain evidence="2">cv. Yunnan</strain>
    </source>
</reference>
<dbReference type="Proteomes" id="UP001056120">
    <property type="component" value="Linkage Group LG11"/>
</dbReference>
<evidence type="ECO:0000313" key="2">
    <source>
        <dbReference type="Proteomes" id="UP001056120"/>
    </source>
</evidence>
<comment type="caution">
    <text evidence="1">The sequence shown here is derived from an EMBL/GenBank/DDBJ whole genome shotgun (WGS) entry which is preliminary data.</text>
</comment>
<dbReference type="EMBL" id="CM042028">
    <property type="protein sequence ID" value="KAI3798818.1"/>
    <property type="molecule type" value="Genomic_DNA"/>
</dbReference>
<proteinExistence type="predicted"/>
<reference evidence="1 2" key="2">
    <citation type="journal article" date="2022" name="Mol. Ecol. Resour.">
        <title>The genomes of chicory, endive, great burdock and yacon provide insights into Asteraceae paleo-polyploidization history and plant inulin production.</title>
        <authorList>
            <person name="Fan W."/>
            <person name="Wang S."/>
            <person name="Wang H."/>
            <person name="Wang A."/>
            <person name="Jiang F."/>
            <person name="Liu H."/>
            <person name="Zhao H."/>
            <person name="Xu D."/>
            <person name="Zhang Y."/>
        </authorList>
    </citation>
    <scope>NUCLEOTIDE SEQUENCE [LARGE SCALE GENOMIC DNA]</scope>
    <source>
        <strain evidence="2">cv. Yunnan</strain>
        <tissue evidence="1">Leaves</tissue>
    </source>
</reference>